<protein>
    <submittedName>
        <fullName evidence="3">DUF2399 domain-containing protein</fullName>
    </submittedName>
</protein>
<dbReference type="EMBL" id="CP073708">
    <property type="protein sequence ID" value="QUO41485.1"/>
    <property type="molecule type" value="Genomic_DNA"/>
</dbReference>
<sequence length="460" mass="52390">MMTTDNHRKLLQQAVAYFRTQSQGYDRLFRECKRKYRSMGYLGGKVTLRSITPAEAEALAGLLNHPYDPGTDGIIRVTDIVQGLTKTKYSEVPLMDILEGYFGESLISKKEQQRQNQLAWDTFWEEVTVETSDCSHLVVNEWLQALSHLEGAGAMAVRQWWNTSPQDVKQWLLIVVKALNYLDGSERSAYIRLAVLSTHITGNPHAFDMDAPLGRLLLYALCYMKGRNAPANSEDVMQILYENRILRDDLSSQVVVSGIYGTNTAGSCEIGSKKEVLGLPLRTVVRYTDFEPFLREGPFRRVWIVENPAVFSSILDRWEDEYGLVSLPPLVCSAGQFSLAVLALCDRLVSAGCDLYYSGDFDPEGFQMAFRLWRRYAAGRIIFWRYTPEDYISGIHDIHIEESRWSSLQKLVDEVDNEGLPATFVQTMKTALQQRKPVYQESLVDELYNDIKSTLKPIND</sequence>
<dbReference type="AlphaFoldDB" id="A0A7T5EKU0"/>
<dbReference type="InterPro" id="IPR024466">
    <property type="entry name" value="CHP02679_N"/>
</dbReference>
<name>A0A7T5EKU0_9BACL</name>
<dbReference type="Proteomes" id="UP000677234">
    <property type="component" value="Chromosome"/>
</dbReference>
<evidence type="ECO:0000259" key="1">
    <source>
        <dbReference type="Pfam" id="PF09664"/>
    </source>
</evidence>
<proteinExistence type="predicted"/>
<dbReference type="KEGG" id="bcop:JD108_21765"/>
<reference evidence="3 5" key="1">
    <citation type="submission" date="2020-12" db="EMBL/GenBank/DDBJ databases">
        <title>strain FJAT-54423T represents a novel species of the genus Brevibacillus.</title>
        <authorList>
            <person name="Tang R."/>
        </authorList>
    </citation>
    <scope>NUCLEOTIDE SEQUENCE [LARGE SCALE GENOMIC DNA]</scope>
    <source>
        <strain evidence="3 5">FJAT-54423</strain>
    </source>
</reference>
<evidence type="ECO:0000313" key="6">
    <source>
        <dbReference type="Proteomes" id="UP000677234"/>
    </source>
</evidence>
<keyword evidence="6" id="KW-1185">Reference proteome</keyword>
<dbReference type="InterPro" id="IPR024465">
    <property type="entry name" value="DUF2399"/>
</dbReference>
<evidence type="ECO:0000313" key="4">
    <source>
        <dbReference type="EMBL" id="QUO41485.1"/>
    </source>
</evidence>
<dbReference type="EMBL" id="CP066308">
    <property type="protein sequence ID" value="QQE74403.1"/>
    <property type="molecule type" value="Genomic_DNA"/>
</dbReference>
<dbReference type="Pfam" id="PF09664">
    <property type="entry name" value="DUF2399"/>
    <property type="match status" value="1"/>
</dbReference>
<evidence type="ECO:0000313" key="3">
    <source>
        <dbReference type="EMBL" id="QQE74403.1"/>
    </source>
</evidence>
<evidence type="ECO:0000313" key="5">
    <source>
        <dbReference type="Proteomes" id="UP000595847"/>
    </source>
</evidence>
<dbReference type="RefSeq" id="WP_198827983.1">
    <property type="nucleotide sequence ID" value="NZ_CP066308.1"/>
</dbReference>
<feature type="domain" description="Conserved hypothetical protein CHP02679 N terminus" evidence="2">
    <location>
        <begin position="42"/>
        <end position="259"/>
    </location>
</feature>
<evidence type="ECO:0000259" key="2">
    <source>
        <dbReference type="Pfam" id="PF11796"/>
    </source>
</evidence>
<organism evidence="3 5">
    <name type="scientific">Brevibacillus composti</name>
    <dbReference type="NCBI Taxonomy" id="2796470"/>
    <lineage>
        <taxon>Bacteria</taxon>
        <taxon>Bacillati</taxon>
        <taxon>Bacillota</taxon>
        <taxon>Bacilli</taxon>
        <taxon>Bacillales</taxon>
        <taxon>Paenibacillaceae</taxon>
        <taxon>Brevibacillus</taxon>
    </lineage>
</organism>
<accession>A0A7T5EKU0</accession>
<dbReference type="Pfam" id="PF11796">
    <property type="entry name" value="DUF3323"/>
    <property type="match status" value="1"/>
</dbReference>
<feature type="domain" description="DUF2399" evidence="1">
    <location>
        <begin position="279"/>
        <end position="451"/>
    </location>
</feature>
<dbReference type="Proteomes" id="UP000595847">
    <property type="component" value="Chromosome"/>
</dbReference>
<reference evidence="4" key="2">
    <citation type="submission" date="2021-04" db="EMBL/GenBank/DDBJ databases">
        <title>Brevibacillus composti FJAT-54423, complete genome.</title>
        <authorList>
            <person name="Tang R."/>
        </authorList>
    </citation>
    <scope>NUCLEOTIDE SEQUENCE</scope>
    <source>
        <strain evidence="4">FJAT-54424</strain>
    </source>
</reference>
<gene>
    <name evidence="3" type="ORF">JD108_21765</name>
    <name evidence="4" type="ORF">KDJ56_21700</name>
</gene>